<dbReference type="EC" id="2.7.11.1" evidence="1"/>
<evidence type="ECO:0000256" key="3">
    <source>
        <dbReference type="ARBA" id="ARBA00022679"/>
    </source>
</evidence>
<evidence type="ECO:0000256" key="2">
    <source>
        <dbReference type="ARBA" id="ARBA00022527"/>
    </source>
</evidence>
<keyword evidence="4" id="KW-0547">Nucleotide-binding</keyword>
<protein>
    <recommendedName>
        <fullName evidence="1">non-specific serine/threonine protein kinase</fullName>
        <ecNumber evidence="1">2.7.11.1</ecNumber>
    </recommendedName>
</protein>
<keyword evidence="5" id="KW-0418">Kinase</keyword>
<dbReference type="InterPro" id="IPR011009">
    <property type="entry name" value="Kinase-like_dom_sf"/>
</dbReference>
<dbReference type="SUPFAM" id="SSF56112">
    <property type="entry name" value="Protein kinase-like (PK-like)"/>
    <property type="match status" value="1"/>
</dbReference>
<evidence type="ECO:0000256" key="1">
    <source>
        <dbReference type="ARBA" id="ARBA00012513"/>
    </source>
</evidence>
<feature type="domain" description="Protein kinase" evidence="9">
    <location>
        <begin position="1"/>
        <end position="207"/>
    </location>
</feature>
<dbReference type="PIRSF" id="PIRSF000654">
    <property type="entry name" value="Integrin-linked_kinase"/>
    <property type="match status" value="1"/>
</dbReference>
<dbReference type="PANTHER" id="PTHR46008:SF48">
    <property type="entry name" value="PROTEIN KINASE DOMAIN-CONTAINING PROTEIN"/>
    <property type="match status" value="1"/>
</dbReference>
<gene>
    <name evidence="10" type="ORF">CB5_LOCUS8961</name>
</gene>
<dbReference type="InterPro" id="IPR000719">
    <property type="entry name" value="Prot_kinase_dom"/>
</dbReference>
<evidence type="ECO:0000256" key="8">
    <source>
        <dbReference type="ARBA" id="ARBA00048679"/>
    </source>
</evidence>
<dbReference type="SMART" id="SM00220">
    <property type="entry name" value="S_TKc"/>
    <property type="match status" value="1"/>
</dbReference>
<dbReference type="FunFam" id="1.10.510.10:FF:000300">
    <property type="entry name" value="Calmodulin-binding receptor-like cytoplasmic kinase 3"/>
    <property type="match status" value="1"/>
</dbReference>
<keyword evidence="6" id="KW-0067">ATP-binding</keyword>
<keyword evidence="3" id="KW-0808">Transferase</keyword>
<dbReference type="AlphaFoldDB" id="A0A6V7P4N4"/>
<proteinExistence type="predicted"/>
<dbReference type="PROSITE" id="PS50011">
    <property type="entry name" value="PROTEIN_KINASE_DOM"/>
    <property type="match status" value="1"/>
</dbReference>
<evidence type="ECO:0000256" key="5">
    <source>
        <dbReference type="ARBA" id="ARBA00022777"/>
    </source>
</evidence>
<name>A0A6V7P4N4_ANACO</name>
<dbReference type="GO" id="GO:0004674">
    <property type="term" value="F:protein serine/threonine kinase activity"/>
    <property type="evidence" value="ECO:0007669"/>
    <property type="project" value="UniProtKB-KW"/>
</dbReference>
<dbReference type="Pfam" id="PF07714">
    <property type="entry name" value="PK_Tyr_Ser-Thr"/>
    <property type="match status" value="1"/>
</dbReference>
<reference evidence="10" key="1">
    <citation type="submission" date="2020-07" db="EMBL/GenBank/DDBJ databases">
        <authorList>
            <person name="Lin J."/>
        </authorList>
    </citation>
    <scope>NUCLEOTIDE SEQUENCE</scope>
</reference>
<keyword evidence="2" id="KW-0723">Serine/threonine-protein kinase</keyword>
<comment type="catalytic activity">
    <reaction evidence="7">
        <text>L-threonyl-[protein] + ATP = O-phospho-L-threonyl-[protein] + ADP + H(+)</text>
        <dbReference type="Rhea" id="RHEA:46608"/>
        <dbReference type="Rhea" id="RHEA-COMP:11060"/>
        <dbReference type="Rhea" id="RHEA-COMP:11605"/>
        <dbReference type="ChEBI" id="CHEBI:15378"/>
        <dbReference type="ChEBI" id="CHEBI:30013"/>
        <dbReference type="ChEBI" id="CHEBI:30616"/>
        <dbReference type="ChEBI" id="CHEBI:61977"/>
        <dbReference type="ChEBI" id="CHEBI:456216"/>
        <dbReference type="EC" id="2.7.11.1"/>
    </reaction>
</comment>
<sequence>MLLLDLNKWDNEESRCKKPVWSAWNILDFSQRLEIAIDVAHGLTYLHLYAEKPIIHRDVKSSNILLTKNLRAKVADFGFARTGPTDQSHVKASVKGTFGYVDPEYLRTYHLTPKSDVFSFGILLLEVLTARRPVDTNTRRSLDERVTIRWAFNKYNQGRIREILDPRLQEVVNEEVLKKIFDLAFQCAAPTRHDRPAMKEVVEQLWEIRKEYGKSHRRAEAIR</sequence>
<dbReference type="Gene3D" id="1.10.510.10">
    <property type="entry name" value="Transferase(Phosphotransferase) domain 1"/>
    <property type="match status" value="1"/>
</dbReference>
<accession>A0A6V7P4N4</accession>
<organism evidence="10">
    <name type="scientific">Ananas comosus var. bracteatus</name>
    <name type="common">red pineapple</name>
    <dbReference type="NCBI Taxonomy" id="296719"/>
    <lineage>
        <taxon>Eukaryota</taxon>
        <taxon>Viridiplantae</taxon>
        <taxon>Streptophyta</taxon>
        <taxon>Embryophyta</taxon>
        <taxon>Tracheophyta</taxon>
        <taxon>Spermatophyta</taxon>
        <taxon>Magnoliopsida</taxon>
        <taxon>Liliopsida</taxon>
        <taxon>Poales</taxon>
        <taxon>Bromeliaceae</taxon>
        <taxon>Bromelioideae</taxon>
        <taxon>Ananas</taxon>
    </lineage>
</organism>
<evidence type="ECO:0000313" key="10">
    <source>
        <dbReference type="EMBL" id="CAD1825750.1"/>
    </source>
</evidence>
<comment type="catalytic activity">
    <reaction evidence="8">
        <text>L-seryl-[protein] + ATP = O-phospho-L-seryl-[protein] + ADP + H(+)</text>
        <dbReference type="Rhea" id="RHEA:17989"/>
        <dbReference type="Rhea" id="RHEA-COMP:9863"/>
        <dbReference type="Rhea" id="RHEA-COMP:11604"/>
        <dbReference type="ChEBI" id="CHEBI:15378"/>
        <dbReference type="ChEBI" id="CHEBI:29999"/>
        <dbReference type="ChEBI" id="CHEBI:30616"/>
        <dbReference type="ChEBI" id="CHEBI:83421"/>
        <dbReference type="ChEBI" id="CHEBI:456216"/>
        <dbReference type="EC" id="2.7.11.1"/>
    </reaction>
</comment>
<dbReference type="InterPro" id="IPR008271">
    <property type="entry name" value="Ser/Thr_kinase_AS"/>
</dbReference>
<dbReference type="InterPro" id="IPR001245">
    <property type="entry name" value="Ser-Thr/Tyr_kinase_cat_dom"/>
</dbReference>
<evidence type="ECO:0000259" key="9">
    <source>
        <dbReference type="PROSITE" id="PS50011"/>
    </source>
</evidence>
<evidence type="ECO:0000256" key="7">
    <source>
        <dbReference type="ARBA" id="ARBA00047899"/>
    </source>
</evidence>
<dbReference type="GO" id="GO:0005524">
    <property type="term" value="F:ATP binding"/>
    <property type="evidence" value="ECO:0007669"/>
    <property type="project" value="UniProtKB-KW"/>
</dbReference>
<dbReference type="EMBL" id="LR862145">
    <property type="protein sequence ID" value="CAD1825750.1"/>
    <property type="molecule type" value="Genomic_DNA"/>
</dbReference>
<evidence type="ECO:0000256" key="6">
    <source>
        <dbReference type="ARBA" id="ARBA00022840"/>
    </source>
</evidence>
<dbReference type="PANTHER" id="PTHR46008">
    <property type="entry name" value="LEAF RUST 10 DISEASE-RESISTANCE LOCUS RECEPTOR-LIKE PROTEIN KINASE-LIKE 1.4"/>
    <property type="match status" value="1"/>
</dbReference>
<evidence type="ECO:0000256" key="4">
    <source>
        <dbReference type="ARBA" id="ARBA00022741"/>
    </source>
</evidence>
<dbReference type="PROSITE" id="PS00108">
    <property type="entry name" value="PROTEIN_KINASE_ST"/>
    <property type="match status" value="1"/>
</dbReference>